<evidence type="ECO:0000256" key="3">
    <source>
        <dbReference type="ARBA" id="ARBA00010766"/>
    </source>
</evidence>
<evidence type="ECO:0000313" key="10">
    <source>
        <dbReference type="EMBL" id="PGH26562.1"/>
    </source>
</evidence>
<keyword evidence="6 8" id="KW-0446">Lipid-binding</keyword>
<accession>A0A2B7Z0F8</accession>
<sequence>MSHPFSLLRRPVASSSLVKLTTRSRTITTSSLTFSHLSRTPSCRTFPNQSISRLRPCSVSKSQPTRSIRPTSRTYHSAFDPALPDPATKFSSEQCAILSAAINHIPEHGFSTKALTLGVRDAGYLDVSLQLFPEGGELALVMYWFMSRRQLLWEKAESGELFGENQLSVAEKVKLLIWERLKMNESVIHQFQDALAIISVSLTKGTPLLELDALAGDILYLAGDRSNDISWYSKRLSIAAIYASSEVVMTEDTSPDFASTKEFMERRINDANVVRECFDGLSPVPGALFKDLTGIGRSWGLKI</sequence>
<comment type="similarity">
    <text evidence="3 8">Belongs to the COQ9 family.</text>
</comment>
<dbReference type="InterPro" id="IPR012762">
    <property type="entry name" value="Ubiq_biosynth_COQ9"/>
</dbReference>
<name>A0A2B7Z0F8_POLH7</name>
<dbReference type="UniPathway" id="UPA00232"/>
<evidence type="ECO:0000259" key="9">
    <source>
        <dbReference type="Pfam" id="PF08511"/>
    </source>
</evidence>
<proteinExistence type="inferred from homology"/>
<dbReference type="OrthoDB" id="4202464at2759"/>
<dbReference type="Pfam" id="PF08511">
    <property type="entry name" value="COQ9"/>
    <property type="match status" value="1"/>
</dbReference>
<reference evidence="10 11" key="1">
    <citation type="submission" date="2017-10" db="EMBL/GenBank/DDBJ databases">
        <title>Comparative genomics in systemic dimorphic fungi from Ajellomycetaceae.</title>
        <authorList>
            <person name="Munoz J.F."/>
            <person name="Mcewen J.G."/>
            <person name="Clay O.K."/>
            <person name="Cuomo C.A."/>
        </authorList>
    </citation>
    <scope>NUCLEOTIDE SEQUENCE [LARGE SCALE GENOMIC DNA]</scope>
    <source>
        <strain evidence="10 11">UAMH7299</strain>
    </source>
</reference>
<comment type="function">
    <text evidence="8">Membrane-associated protein that warps the membrane surface to access and bind aromatic isoprenes with high specificity, including ubiquinone (CoQ) isoprene intermediates and presents them directly to Coq7, therefore facilitating the Coq7-mediated hydroxylase step. Participates in the biosynthesis of coenzyme Q, also named ubiquinone, an essential lipid-soluble electron transporter for aerobic cellular respiration.</text>
</comment>
<feature type="domain" description="COQ9 C-terminal" evidence="9">
    <location>
        <begin position="210"/>
        <end position="272"/>
    </location>
</feature>
<keyword evidence="4 8" id="KW-0831">Ubiquinone biosynthesis</keyword>
<evidence type="ECO:0000256" key="6">
    <source>
        <dbReference type="ARBA" id="ARBA00023121"/>
    </source>
</evidence>
<dbReference type="STRING" id="1447883.A0A2B7Z0F8"/>
<keyword evidence="11" id="KW-1185">Reference proteome</keyword>
<evidence type="ECO:0000256" key="7">
    <source>
        <dbReference type="ARBA" id="ARBA00023128"/>
    </source>
</evidence>
<evidence type="ECO:0000256" key="5">
    <source>
        <dbReference type="ARBA" id="ARBA00022946"/>
    </source>
</evidence>
<dbReference type="Proteomes" id="UP000224634">
    <property type="component" value="Unassembled WGS sequence"/>
</dbReference>
<comment type="caution">
    <text evidence="10">The sequence shown here is derived from an EMBL/GenBank/DDBJ whole genome shotgun (WGS) entry which is preliminary data.</text>
</comment>
<evidence type="ECO:0000256" key="1">
    <source>
        <dbReference type="ARBA" id="ARBA00004173"/>
    </source>
</evidence>
<keyword evidence="5" id="KW-0809">Transit peptide</keyword>
<dbReference type="NCBIfam" id="TIGR02396">
    <property type="entry name" value="diverge_rpsU"/>
    <property type="match status" value="1"/>
</dbReference>
<dbReference type="InterPro" id="IPR013718">
    <property type="entry name" value="COQ9_C"/>
</dbReference>
<dbReference type="GO" id="GO:0005743">
    <property type="term" value="C:mitochondrial inner membrane"/>
    <property type="evidence" value="ECO:0007669"/>
    <property type="project" value="TreeGrafter"/>
</dbReference>
<dbReference type="PANTHER" id="PTHR21427">
    <property type="entry name" value="UBIQUINONE BIOSYNTHESIS PROTEIN COQ9, MITOCHONDRIAL"/>
    <property type="match status" value="1"/>
</dbReference>
<evidence type="ECO:0000313" key="11">
    <source>
        <dbReference type="Proteomes" id="UP000224634"/>
    </source>
</evidence>
<evidence type="ECO:0000256" key="8">
    <source>
        <dbReference type="RuleBase" id="RU366063"/>
    </source>
</evidence>
<comment type="subcellular location">
    <subcellularLocation>
        <location evidence="1 8">Mitochondrion</location>
    </subcellularLocation>
</comment>
<evidence type="ECO:0000256" key="2">
    <source>
        <dbReference type="ARBA" id="ARBA00004749"/>
    </source>
</evidence>
<dbReference type="PANTHER" id="PTHR21427:SF19">
    <property type="entry name" value="UBIQUINONE BIOSYNTHESIS PROTEIN COQ9, MITOCHONDRIAL"/>
    <property type="match status" value="1"/>
</dbReference>
<comment type="pathway">
    <text evidence="2 8">Cofactor biosynthesis; ubiquinone biosynthesis.</text>
</comment>
<dbReference type="GO" id="GO:0008289">
    <property type="term" value="F:lipid binding"/>
    <property type="evidence" value="ECO:0007669"/>
    <property type="project" value="UniProtKB-UniRule"/>
</dbReference>
<evidence type="ECO:0000256" key="4">
    <source>
        <dbReference type="ARBA" id="ARBA00022688"/>
    </source>
</evidence>
<dbReference type="Gene3D" id="1.10.357.10">
    <property type="entry name" value="Tetracycline Repressor, domain 2"/>
    <property type="match status" value="1"/>
</dbReference>
<keyword evidence="7 8" id="KW-0496">Mitochondrion</keyword>
<dbReference type="EMBL" id="PDNA01000015">
    <property type="protein sequence ID" value="PGH26562.1"/>
    <property type="molecule type" value="Genomic_DNA"/>
</dbReference>
<protein>
    <recommendedName>
        <fullName evidence="8">Ubiquinone biosynthesis protein</fullName>
    </recommendedName>
</protein>
<organism evidence="10 11">
    <name type="scientific">Polytolypa hystricis (strain UAMH7299)</name>
    <dbReference type="NCBI Taxonomy" id="1447883"/>
    <lineage>
        <taxon>Eukaryota</taxon>
        <taxon>Fungi</taxon>
        <taxon>Dikarya</taxon>
        <taxon>Ascomycota</taxon>
        <taxon>Pezizomycotina</taxon>
        <taxon>Eurotiomycetes</taxon>
        <taxon>Eurotiomycetidae</taxon>
        <taxon>Onygenales</taxon>
        <taxon>Onygenales incertae sedis</taxon>
        <taxon>Polytolypa</taxon>
    </lineage>
</organism>
<dbReference type="AlphaFoldDB" id="A0A2B7Z0F8"/>
<gene>
    <name evidence="10" type="ORF">AJ80_01691</name>
</gene>
<dbReference type="GO" id="GO:0006744">
    <property type="term" value="P:ubiquinone biosynthetic process"/>
    <property type="evidence" value="ECO:0007669"/>
    <property type="project" value="UniProtKB-UniRule"/>
</dbReference>